<sequence>MTEQTQPDPTGTVISADDQRAIRVTMNAVPYAADLRVPIPPRGDVSARDVVAFLDGLREVLTEVAARADDQHRRLLTLEADVEAFRRLIGTAPAEVTP</sequence>
<gene>
    <name evidence="1" type="ORF">I601_4139</name>
</gene>
<evidence type="ECO:0000313" key="1">
    <source>
        <dbReference type="EMBL" id="ANH40534.1"/>
    </source>
</evidence>
<name>A0A1A9GQD7_9ACTN</name>
<dbReference type="PATRIC" id="fig|1300347.3.peg.4151"/>
<protein>
    <submittedName>
        <fullName evidence="1">Uncharacterized protein</fullName>
    </submittedName>
</protein>
<dbReference type="KEGG" id="ndk:I601_4139"/>
<dbReference type="AlphaFoldDB" id="A0A1A9GQD7"/>
<proteinExistence type="predicted"/>
<reference evidence="1 2" key="1">
    <citation type="submission" date="2016-03" db="EMBL/GenBank/DDBJ databases">
        <title>Complete genome sequence of a soil Actinobacterium, Nocardioides dokdonensis FR1436.</title>
        <authorList>
            <person name="Kwon S.-K."/>
            <person name="Kim K."/>
            <person name="Kim J.F."/>
        </authorList>
    </citation>
    <scope>NUCLEOTIDE SEQUENCE [LARGE SCALE GENOMIC DNA]</scope>
    <source>
        <strain evidence="1 2">FR1436</strain>
    </source>
</reference>
<dbReference type="EMBL" id="CP015079">
    <property type="protein sequence ID" value="ANH40534.1"/>
    <property type="molecule type" value="Genomic_DNA"/>
</dbReference>
<evidence type="ECO:0000313" key="2">
    <source>
        <dbReference type="Proteomes" id="UP000077868"/>
    </source>
</evidence>
<dbReference type="RefSeq" id="WP_068113978.1">
    <property type="nucleotide sequence ID" value="NZ_CP015079.1"/>
</dbReference>
<accession>A0A1A9GQD7</accession>
<organism evidence="1 2">
    <name type="scientific">Nocardioides dokdonensis FR1436</name>
    <dbReference type="NCBI Taxonomy" id="1300347"/>
    <lineage>
        <taxon>Bacteria</taxon>
        <taxon>Bacillati</taxon>
        <taxon>Actinomycetota</taxon>
        <taxon>Actinomycetes</taxon>
        <taxon>Propionibacteriales</taxon>
        <taxon>Nocardioidaceae</taxon>
        <taxon>Nocardioides</taxon>
    </lineage>
</organism>
<keyword evidence="2" id="KW-1185">Reference proteome</keyword>
<dbReference type="OrthoDB" id="3784594at2"/>
<dbReference type="STRING" id="1300347.I601_4139"/>
<dbReference type="Proteomes" id="UP000077868">
    <property type="component" value="Chromosome"/>
</dbReference>